<evidence type="ECO:0000313" key="3">
    <source>
        <dbReference type="Proteomes" id="UP000054018"/>
    </source>
</evidence>
<protein>
    <submittedName>
        <fullName evidence="2">Uncharacterized protein</fullName>
    </submittedName>
</protein>
<reference evidence="2 3" key="1">
    <citation type="submission" date="2014-04" db="EMBL/GenBank/DDBJ databases">
        <authorList>
            <consortium name="DOE Joint Genome Institute"/>
            <person name="Kuo A."/>
            <person name="Kohler A."/>
            <person name="Costa M.D."/>
            <person name="Nagy L.G."/>
            <person name="Floudas D."/>
            <person name="Copeland A."/>
            <person name="Barry K.W."/>
            <person name="Cichocki N."/>
            <person name="Veneault-Fourrey C."/>
            <person name="LaButti K."/>
            <person name="Lindquist E.A."/>
            <person name="Lipzen A."/>
            <person name="Lundell T."/>
            <person name="Morin E."/>
            <person name="Murat C."/>
            <person name="Sun H."/>
            <person name="Tunlid A."/>
            <person name="Henrissat B."/>
            <person name="Grigoriev I.V."/>
            <person name="Hibbett D.S."/>
            <person name="Martin F."/>
            <person name="Nordberg H.P."/>
            <person name="Cantor M.N."/>
            <person name="Hua S.X."/>
        </authorList>
    </citation>
    <scope>NUCLEOTIDE SEQUENCE [LARGE SCALE GENOMIC DNA]</scope>
    <source>
        <strain evidence="2 3">441</strain>
    </source>
</reference>
<name>A0A0C9ZB06_9AGAM</name>
<dbReference type="HOGENOM" id="CLU_2979961_0_0_1"/>
<proteinExistence type="predicted"/>
<sequence length="58" mass="6500">MQAVLARLSESGWMWHHPSSVGAKDPPKVNSPEKHACDPPHVRELRGGGVVPRFYKRL</sequence>
<organism evidence="2 3">
    <name type="scientific">Pisolithus microcarpus 441</name>
    <dbReference type="NCBI Taxonomy" id="765257"/>
    <lineage>
        <taxon>Eukaryota</taxon>
        <taxon>Fungi</taxon>
        <taxon>Dikarya</taxon>
        <taxon>Basidiomycota</taxon>
        <taxon>Agaricomycotina</taxon>
        <taxon>Agaricomycetes</taxon>
        <taxon>Agaricomycetidae</taxon>
        <taxon>Boletales</taxon>
        <taxon>Sclerodermatineae</taxon>
        <taxon>Pisolithaceae</taxon>
        <taxon>Pisolithus</taxon>
    </lineage>
</organism>
<gene>
    <name evidence="2" type="ORF">PISMIDRAFT_237805</name>
</gene>
<dbReference type="AlphaFoldDB" id="A0A0C9ZB06"/>
<reference evidence="3" key="2">
    <citation type="submission" date="2015-01" db="EMBL/GenBank/DDBJ databases">
        <title>Evolutionary Origins and Diversification of the Mycorrhizal Mutualists.</title>
        <authorList>
            <consortium name="DOE Joint Genome Institute"/>
            <consortium name="Mycorrhizal Genomics Consortium"/>
            <person name="Kohler A."/>
            <person name="Kuo A."/>
            <person name="Nagy L.G."/>
            <person name="Floudas D."/>
            <person name="Copeland A."/>
            <person name="Barry K.W."/>
            <person name="Cichocki N."/>
            <person name="Veneault-Fourrey C."/>
            <person name="LaButti K."/>
            <person name="Lindquist E.A."/>
            <person name="Lipzen A."/>
            <person name="Lundell T."/>
            <person name="Morin E."/>
            <person name="Murat C."/>
            <person name="Riley R."/>
            <person name="Ohm R."/>
            <person name="Sun H."/>
            <person name="Tunlid A."/>
            <person name="Henrissat B."/>
            <person name="Grigoriev I.V."/>
            <person name="Hibbett D.S."/>
            <person name="Martin F."/>
        </authorList>
    </citation>
    <scope>NUCLEOTIDE SEQUENCE [LARGE SCALE GENOMIC DNA]</scope>
    <source>
        <strain evidence="3">441</strain>
    </source>
</reference>
<keyword evidence="3" id="KW-1185">Reference proteome</keyword>
<evidence type="ECO:0000256" key="1">
    <source>
        <dbReference type="SAM" id="MobiDB-lite"/>
    </source>
</evidence>
<dbReference type="EMBL" id="KN833839">
    <property type="protein sequence ID" value="KIK17078.1"/>
    <property type="molecule type" value="Genomic_DNA"/>
</dbReference>
<evidence type="ECO:0000313" key="2">
    <source>
        <dbReference type="EMBL" id="KIK17078.1"/>
    </source>
</evidence>
<dbReference type="Proteomes" id="UP000054018">
    <property type="component" value="Unassembled WGS sequence"/>
</dbReference>
<accession>A0A0C9ZB06</accession>
<feature type="region of interest" description="Disordered" evidence="1">
    <location>
        <begin position="16"/>
        <end position="43"/>
    </location>
</feature>
<feature type="compositionally biased region" description="Basic and acidic residues" evidence="1">
    <location>
        <begin position="25"/>
        <end position="43"/>
    </location>
</feature>